<evidence type="ECO:0000313" key="3">
    <source>
        <dbReference type="Proteomes" id="UP000004198"/>
    </source>
</evidence>
<dbReference type="Gene3D" id="3.10.180.10">
    <property type="entry name" value="2,3-Dihydroxybiphenyl 1,2-Dioxygenase, domain 1"/>
    <property type="match status" value="1"/>
</dbReference>
<dbReference type="Proteomes" id="UP000004198">
    <property type="component" value="Unassembled WGS sequence"/>
</dbReference>
<dbReference type="EMBL" id="ACVI01000034">
    <property type="protein sequence ID" value="EET87262.1"/>
    <property type="molecule type" value="Genomic_DNA"/>
</dbReference>
<accession>C6PU62</accession>
<dbReference type="InterPro" id="IPR029068">
    <property type="entry name" value="Glyas_Bleomycin-R_OHBP_Dase"/>
</dbReference>
<protein>
    <submittedName>
        <fullName evidence="2">Lactoylglutathione lyase</fullName>
    </submittedName>
</protein>
<dbReference type="PROSITE" id="PS51819">
    <property type="entry name" value="VOC"/>
    <property type="match status" value="1"/>
</dbReference>
<feature type="domain" description="VOC" evidence="1">
    <location>
        <begin position="4"/>
        <end position="125"/>
    </location>
</feature>
<keyword evidence="2" id="KW-0456">Lyase</keyword>
<dbReference type="PATRIC" id="fig|536227.13.peg.5070"/>
<dbReference type="eggNOG" id="COG0346">
    <property type="taxonomic scope" value="Bacteria"/>
</dbReference>
<dbReference type="InterPro" id="IPR037523">
    <property type="entry name" value="VOC_core"/>
</dbReference>
<evidence type="ECO:0000259" key="1">
    <source>
        <dbReference type="PROSITE" id="PS51819"/>
    </source>
</evidence>
<reference evidence="2 3" key="1">
    <citation type="submission" date="2009-06" db="EMBL/GenBank/DDBJ databases">
        <title>The draft genome of Clostridium carboxidivorans P7.</title>
        <authorList>
            <consortium name="US DOE Joint Genome Institute (JGI-PGF)"/>
            <person name="Lucas S."/>
            <person name="Copeland A."/>
            <person name="Lapidus A."/>
            <person name="Glavina del Rio T."/>
            <person name="Tice H."/>
            <person name="Bruce D."/>
            <person name="Goodwin L."/>
            <person name="Pitluck S."/>
            <person name="Larimer F."/>
            <person name="Land M.L."/>
            <person name="Hauser L."/>
            <person name="Hemme C.L."/>
        </authorList>
    </citation>
    <scope>NUCLEOTIDE SEQUENCE [LARGE SCALE GENOMIC DNA]</scope>
    <source>
        <strain evidence="2 3">P7</strain>
    </source>
</reference>
<comment type="caution">
    <text evidence="2">The sequence shown here is derived from an EMBL/GenBank/DDBJ whole genome shotgun (WGS) entry which is preliminary data.</text>
</comment>
<dbReference type="RefSeq" id="WP_007061214.1">
    <property type="nucleotide sequence ID" value="NZ_ACVI01000034.1"/>
</dbReference>
<dbReference type="KEGG" id="cck:Ccar_24520"/>
<evidence type="ECO:0000313" key="2">
    <source>
        <dbReference type="EMBL" id="EET87262.1"/>
    </source>
</evidence>
<name>C6PU62_9CLOT</name>
<dbReference type="OrthoDB" id="9803079at2"/>
<dbReference type="AlphaFoldDB" id="C6PU62"/>
<proteinExistence type="predicted"/>
<gene>
    <name evidence="2" type="ORF">CcarbDRAFT_2329</name>
</gene>
<sequence length="128" mass="14390">MICKFGKVMIYVKDPRAVADFWIDKIGFTEIKVDTYETGILSVELTCNNMSDASIVLFDRSIVEKMSPELNLGAPSILFSSYDVMDMRKRLISNGVNVGEIVEMGDSITFNFSDIEGNYVAVQEVKRN</sequence>
<dbReference type="STRING" id="536227.Ccar_24520"/>
<dbReference type="GO" id="GO:0016829">
    <property type="term" value="F:lyase activity"/>
    <property type="evidence" value="ECO:0007669"/>
    <property type="project" value="UniProtKB-KW"/>
</dbReference>
<organism evidence="2 3">
    <name type="scientific">Clostridium carboxidivorans P7</name>
    <dbReference type="NCBI Taxonomy" id="536227"/>
    <lineage>
        <taxon>Bacteria</taxon>
        <taxon>Bacillati</taxon>
        <taxon>Bacillota</taxon>
        <taxon>Clostridia</taxon>
        <taxon>Eubacteriales</taxon>
        <taxon>Clostridiaceae</taxon>
        <taxon>Clostridium</taxon>
    </lineage>
</organism>
<dbReference type="SUPFAM" id="SSF54593">
    <property type="entry name" value="Glyoxalase/Bleomycin resistance protein/Dihydroxybiphenyl dioxygenase"/>
    <property type="match status" value="1"/>
</dbReference>
<keyword evidence="3" id="KW-1185">Reference proteome</keyword>
<dbReference type="InterPro" id="IPR004360">
    <property type="entry name" value="Glyas_Fos-R_dOase_dom"/>
</dbReference>
<dbReference type="PANTHER" id="PTHR36437">
    <property type="entry name" value="GLYOXALASE/BLEOMYCIN RESISTANCE PROTEIN/DIOXYGENASE"/>
    <property type="match status" value="1"/>
</dbReference>
<dbReference type="PANTHER" id="PTHR36437:SF2">
    <property type="entry name" value="GLYOXALASE_BLEOMYCIN RESISTANCE PROTEIN_DIOXYGENASE"/>
    <property type="match status" value="1"/>
</dbReference>
<dbReference type="Pfam" id="PF00903">
    <property type="entry name" value="Glyoxalase"/>
    <property type="match status" value="1"/>
</dbReference>